<feature type="region of interest" description="Disordered" evidence="1">
    <location>
        <begin position="201"/>
        <end position="224"/>
    </location>
</feature>
<proteinExistence type="predicted"/>
<protein>
    <submittedName>
        <fullName evidence="2">Uncharacterized protein</fullName>
    </submittedName>
</protein>
<organism evidence="2 3">
    <name type="scientific">Agaricicola taiwanensis</name>
    <dbReference type="NCBI Taxonomy" id="591372"/>
    <lineage>
        <taxon>Bacteria</taxon>
        <taxon>Pseudomonadati</taxon>
        <taxon>Pseudomonadota</taxon>
        <taxon>Alphaproteobacteria</taxon>
        <taxon>Rhodobacterales</taxon>
        <taxon>Paracoccaceae</taxon>
        <taxon>Agaricicola</taxon>
    </lineage>
</organism>
<comment type="caution">
    <text evidence="2">The sequence shown here is derived from an EMBL/GenBank/DDBJ whole genome shotgun (WGS) entry which is preliminary data.</text>
</comment>
<reference evidence="2" key="1">
    <citation type="journal article" date="2014" name="Int. J. Syst. Evol. Microbiol.">
        <title>Complete genome sequence of Corynebacterium casei LMG S-19264T (=DSM 44701T), isolated from a smear-ripened cheese.</title>
        <authorList>
            <consortium name="US DOE Joint Genome Institute (JGI-PGF)"/>
            <person name="Walter F."/>
            <person name="Albersmeier A."/>
            <person name="Kalinowski J."/>
            <person name="Ruckert C."/>
        </authorList>
    </citation>
    <scope>NUCLEOTIDE SEQUENCE</scope>
    <source>
        <strain evidence="2">CCM 7684</strain>
    </source>
</reference>
<dbReference type="EMBL" id="BMCP01000001">
    <property type="protein sequence ID" value="GGE31599.1"/>
    <property type="molecule type" value="Genomic_DNA"/>
</dbReference>
<name>A0A8J2YCT1_9RHOB</name>
<reference evidence="2" key="2">
    <citation type="submission" date="2020-09" db="EMBL/GenBank/DDBJ databases">
        <authorList>
            <person name="Sun Q."/>
            <person name="Sedlacek I."/>
        </authorList>
    </citation>
    <scope>NUCLEOTIDE SEQUENCE</scope>
    <source>
        <strain evidence="2">CCM 7684</strain>
    </source>
</reference>
<dbReference type="Proteomes" id="UP000602745">
    <property type="component" value="Unassembled WGS sequence"/>
</dbReference>
<gene>
    <name evidence="2" type="ORF">GCM10007276_05960</name>
</gene>
<sequence>MTLPSQYPNHHVPVKYFLASYRALSDGRTGVRLLEEKLEKSTRSLLSEWKVLWIGTCTILRTSIDLFRIDGESCLASRIREEIRAEWHAIRTEKEKHAIFWEFLRKERDSVIHQYEWRAYETWIKPDGTFRGPKLSLLIMEDDDVAKPAILMNDGFFQGRDSLELLREGADWVEERIFSAVRRAGFDPEEARSLASFLPLPTNKGGLFGDPSGEDVEVEKNGGP</sequence>
<accession>A0A8J2YCT1</accession>
<dbReference type="AlphaFoldDB" id="A0A8J2YCT1"/>
<evidence type="ECO:0000313" key="3">
    <source>
        <dbReference type="Proteomes" id="UP000602745"/>
    </source>
</evidence>
<evidence type="ECO:0000256" key="1">
    <source>
        <dbReference type="SAM" id="MobiDB-lite"/>
    </source>
</evidence>
<evidence type="ECO:0000313" key="2">
    <source>
        <dbReference type="EMBL" id="GGE31599.1"/>
    </source>
</evidence>
<keyword evidence="3" id="KW-1185">Reference proteome</keyword>